<organism evidence="1 2">
    <name type="scientific">Rhabditophanes sp. KR3021</name>
    <dbReference type="NCBI Taxonomy" id="114890"/>
    <lineage>
        <taxon>Eukaryota</taxon>
        <taxon>Metazoa</taxon>
        <taxon>Ecdysozoa</taxon>
        <taxon>Nematoda</taxon>
        <taxon>Chromadorea</taxon>
        <taxon>Rhabditida</taxon>
        <taxon>Tylenchina</taxon>
        <taxon>Panagrolaimomorpha</taxon>
        <taxon>Strongyloidoidea</taxon>
        <taxon>Alloionematidae</taxon>
        <taxon>Rhabditophanes</taxon>
    </lineage>
</organism>
<sequence>MPKIQDLDSLRDKEENDSDDEHQDDDMSFFVGGGKNSGQAVFGGAPKNPEKDSKFADEIFDLAKKHGAEVINEDEMSGRQGASGSRTNAFATTTGYRLGGLMSASPAIPPSHPTARSTEPIVVDINVYPNGFSVGDGPLRLFQAEENTEFWKSIIHGSIPNELITQYGQDRDRLDVRLHRKTEDYVEKKKPFQGAGHRVGDPPGAAQENPNDSVARKAPALPADLAKAQEQIKMMEGEKVGKVRIRLPCGQMIQATLNGTHSIEDLRDFVVTAVPSLSFSTWRFMTSFPSNVFDDENVTLEASGILNGLTMIKFD</sequence>
<evidence type="ECO:0000313" key="1">
    <source>
        <dbReference type="Proteomes" id="UP000095286"/>
    </source>
</evidence>
<dbReference type="WBParaSite" id="RSKR_0000312300.1">
    <property type="protein sequence ID" value="RSKR_0000312300.1"/>
    <property type="gene ID" value="RSKR_0000312300"/>
</dbReference>
<reference evidence="2" key="1">
    <citation type="submission" date="2016-11" db="UniProtKB">
        <authorList>
            <consortium name="WormBaseParasite"/>
        </authorList>
    </citation>
    <scope>IDENTIFICATION</scope>
    <source>
        <strain evidence="2">KR3021</strain>
    </source>
</reference>
<dbReference type="Proteomes" id="UP000095286">
    <property type="component" value="Unplaced"/>
</dbReference>
<accession>A0AC35TQM0</accession>
<proteinExistence type="predicted"/>
<evidence type="ECO:0000313" key="2">
    <source>
        <dbReference type="WBParaSite" id="RSKR_0000312300.1"/>
    </source>
</evidence>
<name>A0AC35TQM0_9BILA</name>
<protein>
    <submittedName>
        <fullName evidence="2">UBX domain-containing protein</fullName>
    </submittedName>
</protein>